<proteinExistence type="inferred from homology"/>
<reference evidence="7" key="1">
    <citation type="submission" date="2021-03" db="EMBL/GenBank/DDBJ databases">
        <authorList>
            <person name="Tagirdzhanova G."/>
        </authorList>
    </citation>
    <scope>NUCLEOTIDE SEQUENCE</scope>
</reference>
<evidence type="ECO:0000256" key="1">
    <source>
        <dbReference type="ARBA" id="ARBA00000124"/>
    </source>
</evidence>
<dbReference type="PROSITE" id="PS51762">
    <property type="entry name" value="GH16_2"/>
    <property type="match status" value="1"/>
</dbReference>
<dbReference type="FunFam" id="2.60.120.200:FF:000114">
    <property type="entry name" value="Probable endo-1,3(4)-beta-glucanase NFIA_089530"/>
    <property type="match status" value="1"/>
</dbReference>
<gene>
    <name evidence="7" type="ORF">IMSHALPRED_004417</name>
</gene>
<dbReference type="InterPro" id="IPR013320">
    <property type="entry name" value="ConA-like_dom_sf"/>
</dbReference>
<dbReference type="Proteomes" id="UP000664534">
    <property type="component" value="Unassembled WGS sequence"/>
</dbReference>
<comment type="catalytic activity">
    <reaction evidence="1">
        <text>Endohydrolysis of (1-&gt;3)- or (1-&gt;4)-linkages in beta-D-glucans when the glucose residue whose reducing group is involved in the linkage to be hydrolyzed is itself substituted at C-3.</text>
        <dbReference type="EC" id="3.2.1.6"/>
    </reaction>
</comment>
<dbReference type="GO" id="GO:0052861">
    <property type="term" value="F:endo-1,3(4)-beta-glucanase activity"/>
    <property type="evidence" value="ECO:0007669"/>
    <property type="project" value="UniProtKB-EC"/>
</dbReference>
<feature type="domain" description="GH16" evidence="6">
    <location>
        <begin position="1"/>
        <end position="251"/>
    </location>
</feature>
<dbReference type="SUPFAM" id="SSF49899">
    <property type="entry name" value="Concanavalin A-like lectins/glucanases"/>
    <property type="match status" value="1"/>
</dbReference>
<dbReference type="AlphaFoldDB" id="A0A8H3F854"/>
<accession>A0A8H3F854</accession>
<name>A0A8H3F854_9LECA</name>
<evidence type="ECO:0000259" key="6">
    <source>
        <dbReference type="PROSITE" id="PS51762"/>
    </source>
</evidence>
<keyword evidence="5" id="KW-0326">Glycosidase</keyword>
<dbReference type="Gene3D" id="2.60.120.200">
    <property type="match status" value="1"/>
</dbReference>
<dbReference type="CDD" id="cd02181">
    <property type="entry name" value="GH16_fungal_Lam16A_glucanase"/>
    <property type="match status" value="1"/>
</dbReference>
<sequence>MPVNRTHPLSQSADPTGGYVNYVNQTIATDNGYINTDNGLVYIGVDDTNISTGTGRDSVRIVSTAAYNYGLFALDVSHMPGGICGTWPAFWMVGPNWPNDGEIDIIEGVNDNANNAMTLHTADGCSITNDGDFTGTLTTSNCYVYAPNQSSNAGCDIQDQSTDSYGTDFNSNGGGIIVMEWTSSDINIWFFPRGTTPSDLEAGTPDPASWEEPVAQYQGDCDIPSYFADMQIVLNTDFCGDWAGGAWDASSYCSSLADTCNDYVQNNPSAFADAFWLINSLNVYQSNGDATAVSKVALSPARHQKNETAPLLTAPLAMGGGLPGRRGKTGMRKGRGVMV</sequence>
<dbReference type="OrthoDB" id="192832at2759"/>
<dbReference type="InterPro" id="IPR050546">
    <property type="entry name" value="Glycosyl_Hydrlase_16"/>
</dbReference>
<evidence type="ECO:0000256" key="3">
    <source>
        <dbReference type="ARBA" id="ARBA00012599"/>
    </source>
</evidence>
<evidence type="ECO:0000256" key="4">
    <source>
        <dbReference type="ARBA" id="ARBA00022801"/>
    </source>
</evidence>
<dbReference type="InterPro" id="IPR000757">
    <property type="entry name" value="Beta-glucanase-like"/>
</dbReference>
<comment type="similarity">
    <text evidence="2">Belongs to the glycosyl hydrolase 16 family.</text>
</comment>
<dbReference type="Pfam" id="PF26113">
    <property type="entry name" value="GH16_XgeA"/>
    <property type="match status" value="1"/>
</dbReference>
<dbReference type="PANTHER" id="PTHR10963">
    <property type="entry name" value="GLYCOSYL HYDROLASE-RELATED"/>
    <property type="match status" value="1"/>
</dbReference>
<dbReference type="EC" id="3.2.1.6" evidence="3"/>
<evidence type="ECO:0000256" key="2">
    <source>
        <dbReference type="ARBA" id="ARBA00006865"/>
    </source>
</evidence>
<keyword evidence="8" id="KW-1185">Reference proteome</keyword>
<dbReference type="PANTHER" id="PTHR10963:SF24">
    <property type="entry name" value="GLYCOSIDASE C21B10.07-RELATED"/>
    <property type="match status" value="1"/>
</dbReference>
<organism evidence="7 8">
    <name type="scientific">Imshaugia aleurites</name>
    <dbReference type="NCBI Taxonomy" id="172621"/>
    <lineage>
        <taxon>Eukaryota</taxon>
        <taxon>Fungi</taxon>
        <taxon>Dikarya</taxon>
        <taxon>Ascomycota</taxon>
        <taxon>Pezizomycotina</taxon>
        <taxon>Lecanoromycetes</taxon>
        <taxon>OSLEUM clade</taxon>
        <taxon>Lecanoromycetidae</taxon>
        <taxon>Lecanorales</taxon>
        <taxon>Lecanorineae</taxon>
        <taxon>Parmeliaceae</taxon>
        <taxon>Imshaugia</taxon>
    </lineage>
</organism>
<keyword evidence="4" id="KW-0378">Hydrolase</keyword>
<evidence type="ECO:0000313" key="8">
    <source>
        <dbReference type="Proteomes" id="UP000664534"/>
    </source>
</evidence>
<comment type="caution">
    <text evidence="7">The sequence shown here is derived from an EMBL/GenBank/DDBJ whole genome shotgun (WGS) entry which is preliminary data.</text>
</comment>
<dbReference type="EMBL" id="CAJPDT010000021">
    <property type="protein sequence ID" value="CAF9918794.1"/>
    <property type="molecule type" value="Genomic_DNA"/>
</dbReference>
<protein>
    <recommendedName>
        <fullName evidence="3">endo-1,3(4)-beta-glucanase</fullName>
        <ecNumber evidence="3">3.2.1.6</ecNumber>
    </recommendedName>
</protein>
<evidence type="ECO:0000313" key="7">
    <source>
        <dbReference type="EMBL" id="CAF9918794.1"/>
    </source>
</evidence>
<evidence type="ECO:0000256" key="5">
    <source>
        <dbReference type="ARBA" id="ARBA00023295"/>
    </source>
</evidence>
<dbReference type="GO" id="GO:0009251">
    <property type="term" value="P:glucan catabolic process"/>
    <property type="evidence" value="ECO:0007669"/>
    <property type="project" value="TreeGrafter"/>
</dbReference>